<dbReference type="InterPro" id="IPR027417">
    <property type="entry name" value="P-loop_NTPase"/>
</dbReference>
<dbReference type="InterPro" id="IPR017871">
    <property type="entry name" value="ABC_transporter-like_CS"/>
</dbReference>
<evidence type="ECO:0000256" key="1">
    <source>
        <dbReference type="ARBA" id="ARBA00004417"/>
    </source>
</evidence>
<evidence type="ECO:0000256" key="2">
    <source>
        <dbReference type="ARBA" id="ARBA00005417"/>
    </source>
</evidence>
<evidence type="ECO:0000259" key="8">
    <source>
        <dbReference type="PROSITE" id="PS50893"/>
    </source>
</evidence>
<dbReference type="InterPro" id="IPR003593">
    <property type="entry name" value="AAA+_ATPase"/>
</dbReference>
<gene>
    <name evidence="9" type="primary">oppD</name>
    <name evidence="9" type="ORF">E3A20_05890</name>
</gene>
<evidence type="ECO:0000256" key="7">
    <source>
        <dbReference type="ARBA" id="ARBA00023136"/>
    </source>
</evidence>
<keyword evidence="6 9" id="KW-0067">ATP-binding</keyword>
<dbReference type="Pfam" id="PF08352">
    <property type="entry name" value="oligo_HPY"/>
    <property type="match status" value="1"/>
</dbReference>
<reference evidence="9 10" key="2">
    <citation type="submission" date="2019-08" db="EMBL/GenBank/DDBJ databases">
        <authorList>
            <person name="Henke P."/>
        </authorList>
    </citation>
    <scope>NUCLEOTIDE SEQUENCE [LARGE SCALE GENOMIC DNA]</scope>
    <source>
        <strain evidence="9">Phe10_nw2017</strain>
    </source>
</reference>
<reference evidence="9 10" key="1">
    <citation type="submission" date="2019-08" db="EMBL/GenBank/DDBJ databases">
        <title>100 year-old enigma solved: identification of Planctomyces bekefii, the type genus and species of the phylum Planctomycetes.</title>
        <authorList>
            <person name="Svetlana D.N."/>
            <person name="Overmann J."/>
        </authorList>
    </citation>
    <scope>NUCLEOTIDE SEQUENCE [LARGE SCALE GENOMIC DNA]</scope>
    <source>
        <strain evidence="9">Phe10_nw2017</strain>
    </source>
</reference>
<keyword evidence="3" id="KW-0813">Transport</keyword>
<dbReference type="PROSITE" id="PS50893">
    <property type="entry name" value="ABC_TRANSPORTER_2"/>
    <property type="match status" value="1"/>
</dbReference>
<dbReference type="CDD" id="cd03257">
    <property type="entry name" value="ABC_NikE_OppD_transporters"/>
    <property type="match status" value="1"/>
</dbReference>
<evidence type="ECO:0000256" key="6">
    <source>
        <dbReference type="ARBA" id="ARBA00022840"/>
    </source>
</evidence>
<dbReference type="Pfam" id="PF00005">
    <property type="entry name" value="ABC_tran"/>
    <property type="match status" value="1"/>
</dbReference>
<dbReference type="FunFam" id="3.40.50.300:FF:000016">
    <property type="entry name" value="Oligopeptide ABC transporter ATP-binding component"/>
    <property type="match status" value="1"/>
</dbReference>
<evidence type="ECO:0000313" key="10">
    <source>
        <dbReference type="Proteomes" id="UP000321083"/>
    </source>
</evidence>
<proteinExistence type="inferred from homology"/>
<evidence type="ECO:0000313" key="9">
    <source>
        <dbReference type="EMBL" id="TWW10829.1"/>
    </source>
</evidence>
<dbReference type="InterPro" id="IPR003439">
    <property type="entry name" value="ABC_transporter-like_ATP-bd"/>
</dbReference>
<dbReference type="GO" id="GO:0015833">
    <property type="term" value="P:peptide transport"/>
    <property type="evidence" value="ECO:0007669"/>
    <property type="project" value="InterPro"/>
</dbReference>
<dbReference type="Gene3D" id="3.40.50.300">
    <property type="entry name" value="P-loop containing nucleotide triphosphate hydrolases"/>
    <property type="match status" value="1"/>
</dbReference>
<dbReference type="InterPro" id="IPR050388">
    <property type="entry name" value="ABC_Ni/Peptide_Import"/>
</dbReference>
<evidence type="ECO:0000256" key="3">
    <source>
        <dbReference type="ARBA" id="ARBA00022448"/>
    </source>
</evidence>
<dbReference type="AlphaFoldDB" id="A0A5C6M9E1"/>
<feature type="domain" description="ABC transporter" evidence="8">
    <location>
        <begin position="7"/>
        <end position="258"/>
    </location>
</feature>
<dbReference type="GO" id="GO:0005524">
    <property type="term" value="F:ATP binding"/>
    <property type="evidence" value="ECO:0007669"/>
    <property type="project" value="UniProtKB-KW"/>
</dbReference>
<accession>A0A5C6M9E1</accession>
<evidence type="ECO:0000256" key="5">
    <source>
        <dbReference type="ARBA" id="ARBA00022741"/>
    </source>
</evidence>
<dbReference type="SMART" id="SM00382">
    <property type="entry name" value="AAA"/>
    <property type="match status" value="1"/>
</dbReference>
<dbReference type="PROSITE" id="PS00211">
    <property type="entry name" value="ABC_TRANSPORTER_1"/>
    <property type="match status" value="1"/>
</dbReference>
<comment type="subcellular location">
    <subcellularLocation>
        <location evidence="1">Cell inner membrane</location>
        <topology evidence="1">Peripheral membrane protein</topology>
    </subcellularLocation>
</comment>
<dbReference type="SUPFAM" id="SSF52540">
    <property type="entry name" value="P-loop containing nucleoside triphosphate hydrolases"/>
    <property type="match status" value="1"/>
</dbReference>
<comment type="similarity">
    <text evidence="2">Belongs to the ABC transporter superfamily.</text>
</comment>
<name>A0A5C6M9E1_9PLAN</name>
<dbReference type="PANTHER" id="PTHR43297:SF2">
    <property type="entry name" value="DIPEPTIDE TRANSPORT ATP-BINDING PROTEIN DPPD"/>
    <property type="match status" value="1"/>
</dbReference>
<dbReference type="EMBL" id="SRHE01000075">
    <property type="protein sequence ID" value="TWW10829.1"/>
    <property type="molecule type" value="Genomic_DNA"/>
</dbReference>
<dbReference type="GO" id="GO:0005886">
    <property type="term" value="C:plasma membrane"/>
    <property type="evidence" value="ECO:0007669"/>
    <property type="project" value="UniProtKB-SubCell"/>
</dbReference>
<dbReference type="NCBIfam" id="TIGR01727">
    <property type="entry name" value="oligo_HPY"/>
    <property type="match status" value="1"/>
</dbReference>
<dbReference type="GO" id="GO:0016887">
    <property type="term" value="F:ATP hydrolysis activity"/>
    <property type="evidence" value="ECO:0007669"/>
    <property type="project" value="InterPro"/>
</dbReference>
<evidence type="ECO:0000256" key="4">
    <source>
        <dbReference type="ARBA" id="ARBA00022475"/>
    </source>
</evidence>
<organism evidence="9 10">
    <name type="scientific">Planctomyces bekefii</name>
    <dbReference type="NCBI Taxonomy" id="1653850"/>
    <lineage>
        <taxon>Bacteria</taxon>
        <taxon>Pseudomonadati</taxon>
        <taxon>Planctomycetota</taxon>
        <taxon>Planctomycetia</taxon>
        <taxon>Planctomycetales</taxon>
        <taxon>Planctomycetaceae</taxon>
        <taxon>Planctomyces</taxon>
    </lineage>
</organism>
<keyword evidence="5" id="KW-0547">Nucleotide-binding</keyword>
<protein>
    <submittedName>
        <fullName evidence="9">Oligopeptide transport ATP-binding protein OppD</fullName>
    </submittedName>
</protein>
<keyword evidence="4" id="KW-1003">Cell membrane</keyword>
<sequence>MQQESLLHVENLVVDFKTYGGRVAALRGVGFDVAPGEVLAIVGESGSGKSVTCQAMMGLLPVPPGRVVGGRAVFQGADLLQLRPHELSALRGRDISMIFQDPLTSLNPTMTIGDQIAEVLVKHRKLSKKSALAETIEILRLVQIPEAERRLSQFPHEFSGGMRQRIMIAIALACRPKLLIADEPTTALDVTIQGQILELLKNLKRDMGMAIILITHDLGVVAQIADRVAVMYAGQIVETGGVFEIFKSPRHPYTVGLKSAIPNPSLFGSHELVSIPGSPPDLFSPPSGCGFAARCLVAMEVCGSYPPPVIQTPSGYARCWLHHSYAPADLAREVAIERATC</sequence>
<dbReference type="PANTHER" id="PTHR43297">
    <property type="entry name" value="OLIGOPEPTIDE TRANSPORT ATP-BINDING PROTEIN APPD"/>
    <property type="match status" value="1"/>
</dbReference>
<keyword evidence="7" id="KW-0472">Membrane</keyword>
<dbReference type="Proteomes" id="UP000321083">
    <property type="component" value="Unassembled WGS sequence"/>
</dbReference>
<dbReference type="InterPro" id="IPR013563">
    <property type="entry name" value="Oligopep_ABC_C"/>
</dbReference>
<comment type="caution">
    <text evidence="9">The sequence shown here is derived from an EMBL/GenBank/DDBJ whole genome shotgun (WGS) entry which is preliminary data.</text>
</comment>
<keyword evidence="10" id="KW-1185">Reference proteome</keyword>